<feature type="region of interest" description="Disordered" evidence="8">
    <location>
        <begin position="2214"/>
        <end position="2235"/>
    </location>
</feature>
<feature type="compositionally biased region" description="Low complexity" evidence="8">
    <location>
        <begin position="3006"/>
        <end position="3036"/>
    </location>
</feature>
<dbReference type="InterPro" id="IPR015940">
    <property type="entry name" value="UBA"/>
</dbReference>
<evidence type="ECO:0000313" key="11">
    <source>
        <dbReference type="EMBL" id="KZV95100.1"/>
    </source>
</evidence>
<feature type="region of interest" description="Disordered" evidence="8">
    <location>
        <begin position="1318"/>
        <end position="1407"/>
    </location>
</feature>
<dbReference type="InterPro" id="IPR035983">
    <property type="entry name" value="Hect_E3_ubiquitin_ligase"/>
</dbReference>
<dbReference type="PANTHER" id="PTHR11254:SF67">
    <property type="entry name" value="E3 UBIQUITIN-PROTEIN LIGASE HUWE1"/>
    <property type="match status" value="1"/>
</dbReference>
<dbReference type="Pfam" id="PF22562">
    <property type="entry name" value="UBA_7"/>
    <property type="match status" value="1"/>
</dbReference>
<evidence type="ECO:0000256" key="2">
    <source>
        <dbReference type="ARBA" id="ARBA00004906"/>
    </source>
</evidence>
<dbReference type="STRING" id="1314781.A0A165JNC9"/>
<feature type="compositionally biased region" description="Acidic residues" evidence="8">
    <location>
        <begin position="2218"/>
        <end position="2234"/>
    </location>
</feature>
<dbReference type="SMART" id="SM00119">
    <property type="entry name" value="HECTc"/>
    <property type="match status" value="1"/>
</dbReference>
<feature type="domain" description="HECT" evidence="10">
    <location>
        <begin position="3342"/>
        <end position="3677"/>
    </location>
</feature>
<feature type="compositionally biased region" description="Low complexity" evidence="8">
    <location>
        <begin position="2564"/>
        <end position="2591"/>
    </location>
</feature>
<evidence type="ECO:0000256" key="1">
    <source>
        <dbReference type="ARBA" id="ARBA00000885"/>
    </source>
</evidence>
<organism evidence="11 12">
    <name type="scientific">Exidia glandulosa HHB12029</name>
    <dbReference type="NCBI Taxonomy" id="1314781"/>
    <lineage>
        <taxon>Eukaryota</taxon>
        <taxon>Fungi</taxon>
        <taxon>Dikarya</taxon>
        <taxon>Basidiomycota</taxon>
        <taxon>Agaricomycotina</taxon>
        <taxon>Agaricomycetes</taxon>
        <taxon>Auriculariales</taxon>
        <taxon>Exidiaceae</taxon>
        <taxon>Exidia</taxon>
    </lineage>
</organism>
<dbReference type="SMART" id="SM00165">
    <property type="entry name" value="UBA"/>
    <property type="match status" value="1"/>
</dbReference>
<reference evidence="11 12" key="1">
    <citation type="journal article" date="2016" name="Mol. Biol. Evol.">
        <title>Comparative Genomics of Early-Diverging Mushroom-Forming Fungi Provides Insights into the Origins of Lignocellulose Decay Capabilities.</title>
        <authorList>
            <person name="Nagy L.G."/>
            <person name="Riley R."/>
            <person name="Tritt A."/>
            <person name="Adam C."/>
            <person name="Daum C."/>
            <person name="Floudas D."/>
            <person name="Sun H."/>
            <person name="Yadav J.S."/>
            <person name="Pangilinan J."/>
            <person name="Larsson K.H."/>
            <person name="Matsuura K."/>
            <person name="Barry K."/>
            <person name="Labutti K."/>
            <person name="Kuo R."/>
            <person name="Ohm R.A."/>
            <person name="Bhattacharya S.S."/>
            <person name="Shirouzu T."/>
            <person name="Yoshinaga Y."/>
            <person name="Martin F.M."/>
            <person name="Grigoriev I.V."/>
            <person name="Hibbett D.S."/>
        </authorList>
    </citation>
    <scope>NUCLEOTIDE SEQUENCE [LARGE SCALE GENOMIC DNA]</scope>
    <source>
        <strain evidence="11 12">HHB12029</strain>
    </source>
</reference>
<accession>A0A165JNC9</accession>
<dbReference type="InterPro" id="IPR010314">
    <property type="entry name" value="E3_Ub_ligase_DUF913"/>
</dbReference>
<dbReference type="InterPro" id="IPR011989">
    <property type="entry name" value="ARM-like"/>
</dbReference>
<dbReference type="GO" id="GO:0061630">
    <property type="term" value="F:ubiquitin protein ligase activity"/>
    <property type="evidence" value="ECO:0007669"/>
    <property type="project" value="UniProtKB-EC"/>
</dbReference>
<dbReference type="Gene3D" id="1.25.10.10">
    <property type="entry name" value="Leucine-rich Repeat Variant"/>
    <property type="match status" value="1"/>
</dbReference>
<feature type="domain" description="UBA" evidence="9">
    <location>
        <begin position="1275"/>
        <end position="1315"/>
    </location>
</feature>
<feature type="region of interest" description="Disordered" evidence="8">
    <location>
        <begin position="2043"/>
        <end position="2091"/>
    </location>
</feature>
<dbReference type="PANTHER" id="PTHR11254">
    <property type="entry name" value="HECT DOMAIN UBIQUITIN-PROTEIN LIGASE"/>
    <property type="match status" value="1"/>
</dbReference>
<feature type="region of interest" description="Disordered" evidence="8">
    <location>
        <begin position="3006"/>
        <end position="3046"/>
    </location>
</feature>
<protein>
    <recommendedName>
        <fullName evidence="3">HECT-type E3 ubiquitin transferase</fullName>
        <ecNumber evidence="3">2.3.2.26</ecNumber>
    </recommendedName>
</protein>
<dbReference type="SUPFAM" id="SSF46934">
    <property type="entry name" value="UBA-like"/>
    <property type="match status" value="1"/>
</dbReference>
<comment type="catalytic activity">
    <reaction evidence="1">
        <text>S-ubiquitinyl-[E2 ubiquitin-conjugating enzyme]-L-cysteine + [acceptor protein]-L-lysine = [E2 ubiquitin-conjugating enzyme]-L-cysteine + N(6)-ubiquitinyl-[acceptor protein]-L-lysine.</text>
        <dbReference type="EC" id="2.3.2.26"/>
    </reaction>
</comment>
<feature type="compositionally biased region" description="Acidic residues" evidence="8">
    <location>
        <begin position="2130"/>
        <end position="2190"/>
    </location>
</feature>
<dbReference type="InterPro" id="IPR025527">
    <property type="entry name" value="HUWE1/Rev1_UBM"/>
</dbReference>
<dbReference type="FunFam" id="3.30.2160.10:FF:000001">
    <property type="entry name" value="E3 ubiquitin-protein ligase NEDD4-like"/>
    <property type="match status" value="1"/>
</dbReference>
<dbReference type="Pfam" id="PF00632">
    <property type="entry name" value="HECT"/>
    <property type="match status" value="1"/>
</dbReference>
<keyword evidence="5 7" id="KW-0833">Ubl conjugation pathway</keyword>
<dbReference type="GO" id="GO:0000209">
    <property type="term" value="P:protein polyubiquitination"/>
    <property type="evidence" value="ECO:0007669"/>
    <property type="project" value="TreeGrafter"/>
</dbReference>
<dbReference type="GO" id="GO:0005737">
    <property type="term" value="C:cytoplasm"/>
    <property type="evidence" value="ECO:0007669"/>
    <property type="project" value="TreeGrafter"/>
</dbReference>
<keyword evidence="12" id="KW-1185">Reference proteome</keyword>
<feature type="compositionally biased region" description="Low complexity" evidence="8">
    <location>
        <begin position="997"/>
        <end position="1007"/>
    </location>
</feature>
<dbReference type="InterPro" id="IPR000569">
    <property type="entry name" value="HECT_dom"/>
</dbReference>
<dbReference type="InterPro" id="IPR009060">
    <property type="entry name" value="UBA-like_sf"/>
</dbReference>
<gene>
    <name evidence="11" type="ORF">EXIGLDRAFT_644511</name>
</gene>
<evidence type="ECO:0000256" key="3">
    <source>
        <dbReference type="ARBA" id="ARBA00012485"/>
    </source>
</evidence>
<feature type="compositionally biased region" description="Low complexity" evidence="8">
    <location>
        <begin position="1344"/>
        <end position="1372"/>
    </location>
</feature>
<dbReference type="InterPro" id="IPR010309">
    <property type="entry name" value="E3_Ub_ligase_DUF908"/>
</dbReference>
<dbReference type="Gene3D" id="3.30.2160.10">
    <property type="entry name" value="Hect, E3 ligase catalytic domain"/>
    <property type="match status" value="1"/>
</dbReference>
<dbReference type="UniPathway" id="UPA00143"/>
<feature type="compositionally biased region" description="Acidic residues" evidence="8">
    <location>
        <begin position="2051"/>
        <end position="2077"/>
    </location>
</feature>
<evidence type="ECO:0000313" key="12">
    <source>
        <dbReference type="Proteomes" id="UP000077266"/>
    </source>
</evidence>
<dbReference type="FunFam" id="3.30.2410.10:FF:000009">
    <property type="entry name" value="Probable E3 ubiquitin-protein ligase HECTD2"/>
    <property type="match status" value="1"/>
</dbReference>
<dbReference type="InterPro" id="IPR050409">
    <property type="entry name" value="E3_ubiq-protein_ligase"/>
</dbReference>
<feature type="region of interest" description="Disordered" evidence="8">
    <location>
        <begin position="2857"/>
        <end position="2879"/>
    </location>
</feature>
<dbReference type="Gene3D" id="3.90.1750.10">
    <property type="entry name" value="Hect, E3 ligase catalytic domains"/>
    <property type="match status" value="1"/>
</dbReference>
<dbReference type="Proteomes" id="UP000077266">
    <property type="component" value="Unassembled WGS sequence"/>
</dbReference>
<dbReference type="Pfam" id="PF06012">
    <property type="entry name" value="DUF908"/>
    <property type="match status" value="1"/>
</dbReference>
<dbReference type="SUPFAM" id="SSF56204">
    <property type="entry name" value="Hect, E3 ligase catalytic domain"/>
    <property type="match status" value="1"/>
</dbReference>
<dbReference type="Pfam" id="PF14377">
    <property type="entry name" value="UBM"/>
    <property type="match status" value="3"/>
</dbReference>
<comment type="pathway">
    <text evidence="2">Protein modification; protein ubiquitination.</text>
</comment>
<evidence type="ECO:0000256" key="4">
    <source>
        <dbReference type="ARBA" id="ARBA00022679"/>
    </source>
</evidence>
<feature type="compositionally biased region" description="Low complexity" evidence="8">
    <location>
        <begin position="2537"/>
        <end position="2546"/>
    </location>
</feature>
<feature type="compositionally biased region" description="Polar residues" evidence="8">
    <location>
        <begin position="982"/>
        <end position="993"/>
    </location>
</feature>
<evidence type="ECO:0000256" key="7">
    <source>
        <dbReference type="PROSITE-ProRule" id="PRU00104"/>
    </source>
</evidence>
<dbReference type="FunFam" id="3.90.1750.10:FF:000003">
    <property type="entry name" value="E3 ubiquitin-protein ligase UPL1"/>
    <property type="match status" value="1"/>
</dbReference>
<evidence type="ECO:0000259" key="9">
    <source>
        <dbReference type="PROSITE" id="PS50030"/>
    </source>
</evidence>
<proteinExistence type="inferred from homology"/>
<dbReference type="EC" id="2.3.2.26" evidence="3"/>
<feature type="compositionally biased region" description="Low complexity" evidence="8">
    <location>
        <begin position="1786"/>
        <end position="1795"/>
    </location>
</feature>
<dbReference type="EMBL" id="KV425962">
    <property type="protein sequence ID" value="KZV95100.1"/>
    <property type="molecule type" value="Genomic_DNA"/>
</dbReference>
<evidence type="ECO:0000256" key="8">
    <source>
        <dbReference type="SAM" id="MobiDB-lite"/>
    </source>
</evidence>
<feature type="compositionally biased region" description="Acidic residues" evidence="8">
    <location>
        <begin position="1329"/>
        <end position="1342"/>
    </location>
</feature>
<feature type="compositionally biased region" description="Polar residues" evidence="8">
    <location>
        <begin position="2857"/>
        <end position="2867"/>
    </location>
</feature>
<dbReference type="InParanoid" id="A0A165JNC9"/>
<comment type="similarity">
    <text evidence="6">Belongs to the UPL family. TOM1/PTR1 subfamily.</text>
</comment>
<name>A0A165JNC9_EXIGL</name>
<feature type="active site" description="Glycyl thioester intermediate" evidence="7">
    <location>
        <position position="3644"/>
    </location>
</feature>
<dbReference type="Gene3D" id="1.10.8.10">
    <property type="entry name" value="DNA helicase RuvA subunit, C-terminal domain"/>
    <property type="match status" value="1"/>
</dbReference>
<feature type="region of interest" description="Disordered" evidence="8">
    <location>
        <begin position="2113"/>
        <end position="2202"/>
    </location>
</feature>
<feature type="region of interest" description="Disordered" evidence="8">
    <location>
        <begin position="982"/>
        <end position="1007"/>
    </location>
</feature>
<feature type="region of interest" description="Disordered" evidence="8">
    <location>
        <begin position="1786"/>
        <end position="1820"/>
    </location>
</feature>
<dbReference type="PROSITE" id="PS50237">
    <property type="entry name" value="HECT"/>
    <property type="match status" value="1"/>
</dbReference>
<keyword evidence="4" id="KW-0808">Transferase</keyword>
<dbReference type="Gene3D" id="3.30.2410.10">
    <property type="entry name" value="Hect, E3 ligase catalytic domain"/>
    <property type="match status" value="1"/>
</dbReference>
<feature type="region of interest" description="Disordered" evidence="8">
    <location>
        <begin position="2463"/>
        <end position="2546"/>
    </location>
</feature>
<dbReference type="GO" id="GO:0005634">
    <property type="term" value="C:nucleus"/>
    <property type="evidence" value="ECO:0007669"/>
    <property type="project" value="TreeGrafter"/>
</dbReference>
<sequence length="3677" mass="400040">MKIHVRSSKRASPPHPEIAALVANIAATPQDELADLLASFPAWVWPRSDLHAWIGVLNLFDGILEGIISSYAVDKLQVNAFAPPAKNQLQEILRFERMLLENSTNRKLFSSYDRLNALLASSDLDVVVSVLQLLLRPAQQYSSQPAVTQVLNISSGRLESLSRRWSNLRDYGLDVSDLVSPKKREEVDQLPPVASDLKFTFYRRALDSNESPAEPESSEAAAPPQTPARKPSGTAAAQTNGANVVYLPAVATSTQDPMLILAEIIEAHDIPESERFELMCKIRTAWALGKGREAEREKLVVIRILAIALYAHTQSESHAQSALFLYEPDLVTHLAELLQLDRDVSIAVQSAAIAALDGLVRYRLKMQEVLTAVNVGVNHGLLMALLRTVVADIAKADSTTPSSFIEAILSFVSYIASHASGGNMIVGAGLVPLLIQVIDIELPSRLSVVSKTMSLLDSVLYGFTNSFSIFCNARGVETLVTRIEHEVDLDIQEHEAQPTSGLSVARSNVLKHLLRSVHRMMQSPGTTEGLRGLIDSSLPKSLKKIFVHKALFGPVVLPLATNIMSTFVHNEPTSLAIMQEQGLPEAFYDTIDDGLEASIEVLQAIPNAIGALCLNQAGQDQLAARPTVIPKLFETFTSEKHIKVLHEKENAMVMGSAVDELIRHHPNLKTTVFASVIATLAKIEELGNAYVEPTGAETPFKLQLVPRPVDATEQQDAEMSQAIAMELGQPRPPTPIPAAQPDAAQNTVGGNQSTENVEYMNKQPDVFDNIIVSYVDVIGRFLEGLFQHTPHCRDFVANTDGLERLGRLFTLPAMPFDFGSTEYFLQVIRTIAEVTPTQTLQKLTQHVKMSLEETKDIWQSLGAKAKLTEWTSISTTSTLADANVRFRQLVTLNTRVTMLAEVYSATSIAHGRSASTSLQNITATETAALIPMLGDLHRSFIWENILLKSALPPTSLGNAVHSMEFGSVPIDLLPEGFPIASTAQPESTSSAATDETPAPAQSAAAAKAESAKRHNIAAIKQLAGQIPTAVTSFLQALIKMALSGRRNVDSTHKKQASQIAALLADVLVKHLAWRGADEVNPLAVSAYHTVMLGFFSVLLCGENPSQSSLQTLLLVTLWRVGAVQTVVDIAQEWVTTADSIMLLKPSERSDSQNQALVHSFGGLKVALHLLHTMTSSKLLFESTQTPVLITRDVKDTEPNYFEPHDLLIKLRATTLPLIKRLWTDAWVSGPPLSITRSIVQNMLEIMRADREDASSDAFMGPSAVGSGRHVAAQVGPDENLVRHLGEMGFPRSAAERALIRMGNNVSAATEYLLSHPFSIAAPGRGPMVDEADEDDAEDDADPQDGPSSEPAAADAEAASVPGDGEAPAPAASEDAEMHDVEPSANVADKGKGKEVEPVVPQVPAKTRQEWKDELDAARAEIREYLVQHAFKLVDEHPNLIFDVKSAFLNPNGGNSPATALKVIVEDVKNFSPSAYDVHEQPLAVRLRLLGLVLTDSTSSITRLSTGEAREVMNVLLALILSQEPSSDNASSPPKWLGALLLVAELLLGLADEPSAVTLPSDEEEIETRPLSSGPDYSDARTKLFDFAFSLLQTPELSREDLLASLRLLVLLTRDSELASEFVKRDGLPRLIQLFHESPKTVAGLEVYVAILMRHAVEDSKVLRTVMTQEIRRFFGQTRGRVVDMTTFMRGASHLVLRDPKAFMDATSAMCVLTGSSWQHIVLKPSTETAGTAQDAPVQSGGEMQVDDTPPVLESRSLETVVHFLVSELMKVSRPALTFAVSGPASSTTAAVTTPSNVTQQDTDAGEAAATDPSPGAPAPDIRNDHAQEFAYACFLMQCLTELLFSYEVCKSAFLSYSRSKSATPSKEGKSKPTVLHFLLHDMISYGELTGHSASEGSRRRMLLCNWAASVVVALSVDVSPVHDLKEISTDLVAVRKNVIDAVNKAIKESSPTETVAARYGRLMAMAELCYRLLTVKVHPANKTHEDVAIHTSKIMLEKGFVATLTNALAEVDLNYPNVKNLISAILRPLEYLTRIAIKMGKTSERAKAGEEKDEDAMSTDVSDDEEEDEDMDREETPDLYRNSALGMYGGEMEDVNFVDEDDEMDEDDDMIEEGAEFDDEPGSEHTSATDSDEDDDPDGDELDIEEAAGSEDGWQDEDEEMEDEEDGDGEGTDDEGEDGDEEMVWEDVPDGEGGIGEVADELDEEDIIEPVLPGMGDGADDDGDMGSDADDPADDLSILEPADALQAAADDPFAAHWFGAMAGDPTARNGPGVFAVAPRRRGVDIDAELQMFGRRHAPAQGADVTTHPLLVDPAAAPAGSHGHRARSRGPRGAVTQYHDLLAAVEEVVGGGAYQFLQQFIQRTRPGDTFQLELPAGALSQLERGSSRHAAQRIFSSVFPHFPHRPHRHEPKVEHIELQPQPTSARWAEEIQITHGKSVPERVERLSNHVALRLLPAARQAARVAKAKEEEEQRAAEEREDAARAEAARAAATASPPPAPAPVASSSTDEAGGSPVPGSAPESEATRDAVMSDDVTHPSSTSPLLPSDAQLVDSAASAIESISVSEHTDATPPVAPESTPAPSSAAETSEVANTSVPEQSPEPEAGPSQQPARVVVTINGAEVDITDTGIDPEFLEALPDDMREEVISQHFRERGMAQQPIPADSQISAEFLEALPPEIRAELLHQESVERRRAQTAQATTVANTGPSDIDPASFLASLDPHLRQTVLLEQDDVFLQTLPSNMIAEAGAYRDAAQSRRFAANLASLTAAEPVPSGSRRPAVQRDAIQLLDRSGIATLVRLLYFPQVSKKSLLHKVLVNICENSKSRTELLNLLLGILHEGTGELLAVDKSFAQLSVRSGKTPSYTTPKATPKPKGSGDSMGATQILSQLPSESIPNLVAQRSLEALSFIVSNNELASLFFLSEQDQPAGLRRSTSRKGKGKEKQTSTVHYPVVALLGLLDRQLVLKTVTIMDSVASLLAIVTKPLTGLKKPDPPSADAVPTAVAVAAPAPAASETQDATSDSAPDAPAVPEPAVVTEPKPPAVDDGSSALLSRPPTIPHNVLRLIVNILTGGECSSRTFQHSLALIQNLACLPDSRDTIASELRSRAQDLGTSIYMDLDELVKQLEGSATSNAATTIAVKFSPASSDQAKLLRVLKTIDYMYSPRSSPEAVGDERSQDDANKLNAVYETFKFSSLWRRLGDVLAIVQENPDVEHTSTVLLPLIESLMVVCKNVGATTGRAVRATSPRSPVTPRESMDELFVSFTDAHRKVLNLMVRNNPSLMSGSFSLLVHNPRVLDFDNKRNYFNQQLHRRPANREHHGTLQLNVRRARVFEDSFQYLQRRTGEQIKYGKLSVRFYDEEGVDAGGVTREWFQILARQMFNPDYCLFQPCAADKLTYQPNRASAVNPEHLSFFKFVGRVIGKAIYDGRLLDAYFARSLYRQLLAKPVDYRDVEWVDPSYYNSLCWLLENDPAPLDMTFSIEAEEFGVTKVIPLKENGASIPVTIENRREFVQLAAEYRLYSSIKDQIESLLAGFYEIIPKDLVSIFNEQELELLISGTPDIDVDEWRAATEYNGYSASDPVIVWWWRALKSFSRDERAKVLSFATGTSRVPLGGFVDLQGVQGVQRFSIHKAYGGTDRLPQAHTCFNQVDLPQYSSYEMLRTQVLLAINEGGEGFGFA</sequence>
<evidence type="ECO:0000256" key="5">
    <source>
        <dbReference type="ARBA" id="ARBA00022786"/>
    </source>
</evidence>
<dbReference type="PROSITE" id="PS50030">
    <property type="entry name" value="UBA"/>
    <property type="match status" value="1"/>
</dbReference>
<evidence type="ECO:0000259" key="10">
    <source>
        <dbReference type="PROSITE" id="PS50237"/>
    </source>
</evidence>
<dbReference type="InterPro" id="IPR016024">
    <property type="entry name" value="ARM-type_fold"/>
</dbReference>
<dbReference type="SUPFAM" id="SSF48371">
    <property type="entry name" value="ARM repeat"/>
    <property type="match status" value="1"/>
</dbReference>
<feature type="compositionally biased region" description="Low complexity" evidence="8">
    <location>
        <begin position="208"/>
        <end position="223"/>
    </location>
</feature>
<dbReference type="CDD" id="cd00078">
    <property type="entry name" value="HECTc"/>
    <property type="match status" value="1"/>
</dbReference>
<feature type="region of interest" description="Disordered" evidence="8">
    <location>
        <begin position="1557"/>
        <end position="1576"/>
    </location>
</feature>
<feature type="region of interest" description="Disordered" evidence="8">
    <location>
        <begin position="2564"/>
        <end position="2610"/>
    </location>
</feature>
<evidence type="ECO:0000256" key="6">
    <source>
        <dbReference type="ARBA" id="ARBA00034494"/>
    </source>
</evidence>
<dbReference type="Pfam" id="PF06025">
    <property type="entry name" value="DUF913"/>
    <property type="match status" value="1"/>
</dbReference>
<feature type="compositionally biased region" description="Basic and acidic residues" evidence="8">
    <location>
        <begin position="2465"/>
        <end position="2486"/>
    </location>
</feature>
<feature type="region of interest" description="Disordered" evidence="8">
    <location>
        <begin position="208"/>
        <end position="236"/>
    </location>
</feature>
<dbReference type="FunCoup" id="A0A165JNC9">
    <property type="interactions" value="904"/>
</dbReference>
<dbReference type="OrthoDB" id="8068875at2759"/>
<dbReference type="GO" id="GO:0006511">
    <property type="term" value="P:ubiquitin-dependent protein catabolic process"/>
    <property type="evidence" value="ECO:0007669"/>
    <property type="project" value="TreeGrafter"/>
</dbReference>